<keyword evidence="2" id="KW-0812">Transmembrane</keyword>
<comment type="caution">
    <text evidence="3">The sequence shown here is derived from an EMBL/GenBank/DDBJ whole genome shotgun (WGS) entry which is preliminary data.</text>
</comment>
<dbReference type="RefSeq" id="WP_386189798.1">
    <property type="nucleotide sequence ID" value="NZ_JBHSBC010000012.1"/>
</dbReference>
<accession>A0ABV8EYT1</accession>
<sequence>MTTSPLPAPVALVSVRMPMTVTPHLLTRTPHPPSGPTTFLVTLGLLRTHWQLLALMLAVAVATAVLLTVNRQARRPRLLTPTAELLTFLPAEPSSASSPLPSALAPRTVRKKKDNSLPPVKETAARRAAEILVTTMPTPLWPMARARAVRLLARGDSAREAEVRRRLNLSRTALTEAAPAETETVHRAVVEQWSLAFTVTREKDSHACALLHAFSDTFAHLLVTAVPRRDPDPR</sequence>
<keyword evidence="2" id="KW-0472">Membrane</keyword>
<evidence type="ECO:0000313" key="3">
    <source>
        <dbReference type="EMBL" id="MFC3980826.1"/>
    </source>
</evidence>
<feature type="region of interest" description="Disordered" evidence="1">
    <location>
        <begin position="92"/>
        <end position="121"/>
    </location>
</feature>
<evidence type="ECO:0008006" key="5">
    <source>
        <dbReference type="Google" id="ProtNLM"/>
    </source>
</evidence>
<gene>
    <name evidence="3" type="ORF">ACFOYY_11890</name>
</gene>
<evidence type="ECO:0000313" key="4">
    <source>
        <dbReference type="Proteomes" id="UP001595698"/>
    </source>
</evidence>
<reference evidence="4" key="1">
    <citation type="journal article" date="2019" name="Int. J. Syst. Evol. Microbiol.">
        <title>The Global Catalogue of Microorganisms (GCM) 10K type strain sequencing project: providing services to taxonomists for standard genome sequencing and annotation.</title>
        <authorList>
            <consortium name="The Broad Institute Genomics Platform"/>
            <consortium name="The Broad Institute Genome Sequencing Center for Infectious Disease"/>
            <person name="Wu L."/>
            <person name="Ma J."/>
        </authorList>
    </citation>
    <scope>NUCLEOTIDE SEQUENCE [LARGE SCALE GENOMIC DNA]</scope>
    <source>
        <strain evidence="4">TBRC 7912</strain>
    </source>
</reference>
<feature type="transmembrane region" description="Helical" evidence="2">
    <location>
        <begin position="50"/>
        <end position="69"/>
    </location>
</feature>
<evidence type="ECO:0000256" key="1">
    <source>
        <dbReference type="SAM" id="MobiDB-lite"/>
    </source>
</evidence>
<evidence type="ECO:0000256" key="2">
    <source>
        <dbReference type="SAM" id="Phobius"/>
    </source>
</evidence>
<keyword evidence="4" id="KW-1185">Reference proteome</keyword>
<dbReference type="Proteomes" id="UP001595698">
    <property type="component" value="Unassembled WGS sequence"/>
</dbReference>
<dbReference type="EMBL" id="JBHSBC010000012">
    <property type="protein sequence ID" value="MFC3980826.1"/>
    <property type="molecule type" value="Genomic_DNA"/>
</dbReference>
<protein>
    <recommendedName>
        <fullName evidence="5">DUF4129 domain-containing protein</fullName>
    </recommendedName>
</protein>
<name>A0ABV8EYT1_9ACTN</name>
<feature type="compositionally biased region" description="Low complexity" evidence="1">
    <location>
        <begin position="92"/>
        <end position="106"/>
    </location>
</feature>
<keyword evidence="2" id="KW-1133">Transmembrane helix</keyword>
<proteinExistence type="predicted"/>
<organism evidence="3 4">
    <name type="scientific">Streptosporangium jomthongense</name>
    <dbReference type="NCBI Taxonomy" id="1193683"/>
    <lineage>
        <taxon>Bacteria</taxon>
        <taxon>Bacillati</taxon>
        <taxon>Actinomycetota</taxon>
        <taxon>Actinomycetes</taxon>
        <taxon>Streptosporangiales</taxon>
        <taxon>Streptosporangiaceae</taxon>
        <taxon>Streptosporangium</taxon>
    </lineage>
</organism>